<evidence type="ECO:0000313" key="2">
    <source>
        <dbReference type="EMBL" id="SVC19919.1"/>
    </source>
</evidence>
<protein>
    <recommendedName>
        <fullName evidence="3">YtxH domain-containing protein</fullName>
    </recommendedName>
</protein>
<proteinExistence type="predicted"/>
<keyword evidence="1" id="KW-0472">Membrane</keyword>
<reference evidence="2" key="1">
    <citation type="submission" date="2018-05" db="EMBL/GenBank/DDBJ databases">
        <authorList>
            <person name="Lanie J.A."/>
            <person name="Ng W.-L."/>
            <person name="Kazmierczak K.M."/>
            <person name="Andrzejewski T.M."/>
            <person name="Davidsen T.M."/>
            <person name="Wayne K.J."/>
            <person name="Tettelin H."/>
            <person name="Glass J.I."/>
            <person name="Rusch D."/>
            <person name="Podicherti R."/>
            <person name="Tsui H.-C.T."/>
            <person name="Winkler M.E."/>
        </authorList>
    </citation>
    <scope>NUCLEOTIDE SEQUENCE</scope>
</reference>
<keyword evidence="1" id="KW-0812">Transmembrane</keyword>
<name>A0A382K6W2_9ZZZZ</name>
<keyword evidence="1" id="KW-1133">Transmembrane helix</keyword>
<dbReference type="InterPro" id="IPR024623">
    <property type="entry name" value="YtxH"/>
</dbReference>
<evidence type="ECO:0000256" key="1">
    <source>
        <dbReference type="SAM" id="Phobius"/>
    </source>
</evidence>
<sequence length="96" mass="10818">MLEAMDERSRVLLSSLLGAAVGGIVGYLYLTETGRKVRQQIEPSLDAIVNELQRARNTGAKVREVVQEGQRTLNDLVGEDRERVDWESEVYRQASK</sequence>
<dbReference type="AlphaFoldDB" id="A0A382K6W2"/>
<organism evidence="2">
    <name type="scientific">marine metagenome</name>
    <dbReference type="NCBI Taxonomy" id="408172"/>
    <lineage>
        <taxon>unclassified sequences</taxon>
        <taxon>metagenomes</taxon>
        <taxon>ecological metagenomes</taxon>
    </lineage>
</organism>
<feature type="transmembrane region" description="Helical" evidence="1">
    <location>
        <begin position="12"/>
        <end position="30"/>
    </location>
</feature>
<accession>A0A382K6W2</accession>
<dbReference type="EMBL" id="UINC01078644">
    <property type="protein sequence ID" value="SVC19919.1"/>
    <property type="molecule type" value="Genomic_DNA"/>
</dbReference>
<gene>
    <name evidence="2" type="ORF">METZ01_LOCUS272773</name>
</gene>
<evidence type="ECO:0008006" key="3">
    <source>
        <dbReference type="Google" id="ProtNLM"/>
    </source>
</evidence>
<dbReference type="Pfam" id="PF12732">
    <property type="entry name" value="YtxH"/>
    <property type="match status" value="1"/>
</dbReference>